<dbReference type="OrthoDB" id="9805307at2"/>
<dbReference type="EMBL" id="PDEA01000001">
    <property type="protein sequence ID" value="PEH91081.1"/>
    <property type="molecule type" value="Genomic_DNA"/>
</dbReference>
<dbReference type="InterPro" id="IPR011234">
    <property type="entry name" value="Fumarylacetoacetase-like_C"/>
</dbReference>
<keyword evidence="3" id="KW-0479">Metal-binding</keyword>
<reference evidence="7" key="1">
    <citation type="submission" date="2017-09" db="EMBL/GenBank/DDBJ databases">
        <title>FDA dAtabase for Regulatory Grade micrObial Sequences (FDA-ARGOS): Supporting development and validation of Infectious Disease Dx tests.</title>
        <authorList>
            <person name="Minogue T."/>
            <person name="Wolcott M."/>
            <person name="Wasieloski L."/>
            <person name="Aguilar W."/>
            <person name="Moore D."/>
            <person name="Tallon L."/>
            <person name="Sadzewicz L."/>
            <person name="Ott S."/>
            <person name="Zhao X."/>
            <person name="Nagaraj S."/>
            <person name="Vavikolanu K."/>
            <person name="Aluvathingal J."/>
            <person name="Nadendla S."/>
            <person name="Sichtig H."/>
        </authorList>
    </citation>
    <scope>NUCLEOTIDE SEQUENCE [LARGE SCALE GENOMIC DNA]</scope>
    <source>
        <strain evidence="7">FDAARGOS_394</strain>
    </source>
</reference>
<evidence type="ECO:0000256" key="2">
    <source>
        <dbReference type="ARBA" id="ARBA00010211"/>
    </source>
</evidence>
<organism evidence="6 7">
    <name type="scientific">Comamonas terrigena</name>
    <dbReference type="NCBI Taxonomy" id="32013"/>
    <lineage>
        <taxon>Bacteria</taxon>
        <taxon>Pseudomonadati</taxon>
        <taxon>Pseudomonadota</taxon>
        <taxon>Betaproteobacteria</taxon>
        <taxon>Burkholderiales</taxon>
        <taxon>Comamonadaceae</taxon>
        <taxon>Comamonas</taxon>
    </lineage>
</organism>
<dbReference type="RefSeq" id="WP_066533311.1">
    <property type="nucleotide sequence ID" value="NZ_PDEA01000001.1"/>
</dbReference>
<dbReference type="FunFam" id="3.90.850.10:FF:000002">
    <property type="entry name" value="2-hydroxyhepta-2,4-diene-1,7-dioate isomerase"/>
    <property type="match status" value="1"/>
</dbReference>
<dbReference type="InterPro" id="IPR051121">
    <property type="entry name" value="FAH"/>
</dbReference>
<evidence type="ECO:0000313" key="7">
    <source>
        <dbReference type="Proteomes" id="UP000220246"/>
    </source>
</evidence>
<dbReference type="Gene3D" id="3.90.850.10">
    <property type="entry name" value="Fumarylacetoacetase-like, C-terminal domain"/>
    <property type="match status" value="1"/>
</dbReference>
<dbReference type="GeneID" id="80801721"/>
<dbReference type="STRING" id="1219032.GCA_001515545_00142"/>
<dbReference type="SUPFAM" id="SSF56529">
    <property type="entry name" value="FAH"/>
    <property type="match status" value="1"/>
</dbReference>
<name>A0A2A7V0X8_COMTR</name>
<evidence type="ECO:0000256" key="1">
    <source>
        <dbReference type="ARBA" id="ARBA00001946"/>
    </source>
</evidence>
<evidence type="ECO:0000313" key="6">
    <source>
        <dbReference type="EMBL" id="PEH91081.1"/>
    </source>
</evidence>
<comment type="similarity">
    <text evidence="2">Belongs to the FAH family.</text>
</comment>
<comment type="cofactor">
    <cofactor evidence="1">
        <name>Mg(2+)</name>
        <dbReference type="ChEBI" id="CHEBI:18420"/>
    </cofactor>
</comment>
<dbReference type="GO" id="GO:0019752">
    <property type="term" value="P:carboxylic acid metabolic process"/>
    <property type="evidence" value="ECO:0007669"/>
    <property type="project" value="UniProtKB-ARBA"/>
</dbReference>
<proteinExistence type="inferred from homology"/>
<feature type="domain" description="Fumarylacetoacetase-like C-terminal" evidence="5">
    <location>
        <begin position="72"/>
        <end position="275"/>
    </location>
</feature>
<dbReference type="GO" id="GO:0016853">
    <property type="term" value="F:isomerase activity"/>
    <property type="evidence" value="ECO:0007669"/>
    <property type="project" value="UniProtKB-ARBA"/>
</dbReference>
<keyword evidence="7" id="KW-1185">Reference proteome</keyword>
<dbReference type="AlphaFoldDB" id="A0A2A7V0X8"/>
<dbReference type="GO" id="GO:0046872">
    <property type="term" value="F:metal ion binding"/>
    <property type="evidence" value="ECO:0007669"/>
    <property type="project" value="UniProtKB-KW"/>
</dbReference>
<dbReference type="InterPro" id="IPR036663">
    <property type="entry name" value="Fumarylacetoacetase_C_sf"/>
</dbReference>
<keyword evidence="4 6" id="KW-0378">Hydrolase</keyword>
<dbReference type="GO" id="GO:0016787">
    <property type="term" value="F:hydrolase activity"/>
    <property type="evidence" value="ECO:0007669"/>
    <property type="project" value="UniProtKB-KW"/>
</dbReference>
<protein>
    <submittedName>
        <fullName evidence="6">FAA hydrolase family protein</fullName>
    </submittedName>
</protein>
<dbReference type="Proteomes" id="UP000220246">
    <property type="component" value="Unassembled WGS sequence"/>
</dbReference>
<dbReference type="PANTHER" id="PTHR42796">
    <property type="entry name" value="FUMARYLACETOACETATE HYDROLASE DOMAIN-CONTAINING PROTEIN 2A-RELATED"/>
    <property type="match status" value="1"/>
</dbReference>
<dbReference type="PANTHER" id="PTHR42796:SF4">
    <property type="entry name" value="FUMARYLACETOACETATE HYDROLASE DOMAIN-CONTAINING PROTEIN 2A"/>
    <property type="match status" value="1"/>
</dbReference>
<dbReference type="Pfam" id="PF01557">
    <property type="entry name" value="FAA_hydrolase"/>
    <property type="match status" value="1"/>
</dbReference>
<accession>A0A2A7V0X8</accession>
<gene>
    <name evidence="6" type="ORF">CRM82_13940</name>
</gene>
<comment type="caution">
    <text evidence="6">The sequence shown here is derived from an EMBL/GenBank/DDBJ whole genome shotgun (WGS) entry which is preliminary data.</text>
</comment>
<evidence type="ECO:0000256" key="4">
    <source>
        <dbReference type="ARBA" id="ARBA00022801"/>
    </source>
</evidence>
<evidence type="ECO:0000256" key="3">
    <source>
        <dbReference type="ARBA" id="ARBA00022723"/>
    </source>
</evidence>
<sequence>MKLLRYGPPGQEKPGLLDAQGVLRDASAWTDDWADDALAPAALEALQQAHWQQWPQVPGQPRLGCPVGRVRKIVCVGLNYADHAREAGLAPPEEPVLFLKAASALCGPEDDLLLPPQAHKVDWEVELGLVIGQRMQHVPEWRAMEHLAGYVLANDISERAWQMERGGQWDKGKSHDGFAPVGPWLVTPDEVEDPHNLALWLELNGVVMQDGHTSHFIFQVPRVLAYISEFMTLEPGDIVLTGTPAGVGLGHKPVPRFLQDGDVMRLGGQGLGEQRIHCRAWVRENTESR</sequence>
<evidence type="ECO:0000259" key="5">
    <source>
        <dbReference type="Pfam" id="PF01557"/>
    </source>
</evidence>